<proteinExistence type="inferred from homology"/>
<keyword evidence="7" id="KW-1185">Reference proteome</keyword>
<protein>
    <submittedName>
        <fullName evidence="6">DnaD domain protein</fullName>
    </submittedName>
</protein>
<evidence type="ECO:0000256" key="1">
    <source>
        <dbReference type="ARBA" id="ARBA00093462"/>
    </source>
</evidence>
<feature type="domain" description="Replicative helicase loading/DNA remodeling protein DnaB N-terminal winged helix" evidence="4">
    <location>
        <begin position="28"/>
        <end position="254"/>
    </location>
</feature>
<feature type="compositionally biased region" description="Basic and acidic residues" evidence="2">
    <location>
        <begin position="393"/>
        <end position="408"/>
    </location>
</feature>
<accession>A0AB35FXR4</accession>
<evidence type="ECO:0000313" key="6">
    <source>
        <dbReference type="EMBL" id="MBZ6015307.1"/>
    </source>
</evidence>
<sequence length="448" mass="51044">MAQNNETIEFHATAGAFFRSDHLITVDDLDRVFNLYLPFIGATSYALYHLLVNELPFTKEHLKRQDHNFIIDSLNISLPNFVKCRRRLEAAGLIRTVYEQDARGEVYGYRILTPLSADKFFKEQLLSGLLYKFVGEERYLTLENRYDIQGQEKLIGTDISARFLQVFQHQNDLSIPTTPLVYQEATLQIDENDFKFDDFSAMIRGTNLTETKKHRNFLVAMHMTYGVDEVTLAGFVNQSVTLDTHEINEQEVQHLLRKQMTRKVAIETVNKQSEPIQPKANVPEIKNTEARALIEIASTTNAQDFLGYVKTTLKNGLVLKNERDLVDYLISQSTLSMSVVNILVHYVLIGLQNDSLKAALVTTIADSWTQNRVDSPEKALIQIQQRQKANQARQEKRFSRSQKSEKTTPKFVKANANPPQTKAKVETSDNSDEAAAALAKLKNIKTKN</sequence>
<dbReference type="AlphaFoldDB" id="A0AB35FXR4"/>
<dbReference type="InterPro" id="IPR006343">
    <property type="entry name" value="DnaB/C_C"/>
</dbReference>
<name>A0AB35FXR4_LEUGE</name>
<dbReference type="Proteomes" id="UP000705994">
    <property type="component" value="Unassembled WGS sequence"/>
</dbReference>
<organism evidence="6 8">
    <name type="scientific">Leuconostoc gelidum subsp. gelidum</name>
    <dbReference type="NCBI Taxonomy" id="1607839"/>
    <lineage>
        <taxon>Bacteria</taxon>
        <taxon>Bacillati</taxon>
        <taxon>Bacillota</taxon>
        <taxon>Bacilli</taxon>
        <taxon>Lactobacillales</taxon>
        <taxon>Lactobacillaceae</taxon>
        <taxon>Leuconostoc</taxon>
        <taxon>Leuconostoc gelidum group</taxon>
    </lineage>
</organism>
<feature type="region of interest" description="Disordered" evidence="2">
    <location>
        <begin position="389"/>
        <end position="432"/>
    </location>
</feature>
<evidence type="ECO:0000259" key="4">
    <source>
        <dbReference type="Pfam" id="PF25888"/>
    </source>
</evidence>
<comment type="caution">
    <text evidence="6">The sequence shown here is derived from an EMBL/GenBank/DDBJ whole genome shotgun (WGS) entry which is preliminary data.</text>
</comment>
<dbReference type="Pfam" id="PF25888">
    <property type="entry name" value="WHD_DnaB"/>
    <property type="match status" value="1"/>
</dbReference>
<dbReference type="Proteomes" id="UP000727071">
    <property type="component" value="Unassembled WGS sequence"/>
</dbReference>
<reference evidence="6 7" key="1">
    <citation type="submission" date="2021-05" db="EMBL/GenBank/DDBJ databases">
        <title>Pangenome of Leuconostoc gelidum warrants species status for Leuconostoc gelidum subsp. gasicomitatum.</title>
        <authorList>
            <person name="Johansson P."/>
            <person name="Sade E."/>
            <person name="Hultman J."/>
            <person name="Auvinen P."/>
            <person name="Bjorkroth J."/>
        </authorList>
    </citation>
    <scope>NUCLEOTIDE SEQUENCE</scope>
    <source>
        <strain evidence="5 7">AMKR21</strain>
        <strain evidence="6">C220d</strain>
    </source>
</reference>
<gene>
    <name evidence="6" type="ORF">KII88_01965</name>
    <name evidence="5" type="ORF">KIJ07_05220</name>
</gene>
<evidence type="ECO:0000256" key="2">
    <source>
        <dbReference type="SAM" id="MobiDB-lite"/>
    </source>
</evidence>
<dbReference type="RefSeq" id="WP_224145401.1">
    <property type="nucleotide sequence ID" value="NZ_JAHBFO010000020.1"/>
</dbReference>
<dbReference type="Pfam" id="PF07261">
    <property type="entry name" value="DnaB_2"/>
    <property type="match status" value="1"/>
</dbReference>
<dbReference type="InterPro" id="IPR058660">
    <property type="entry name" value="WHD_DnaB"/>
</dbReference>
<evidence type="ECO:0000313" key="5">
    <source>
        <dbReference type="EMBL" id="MBZ5999823.1"/>
    </source>
</evidence>
<evidence type="ECO:0000259" key="3">
    <source>
        <dbReference type="Pfam" id="PF07261"/>
    </source>
</evidence>
<dbReference type="EMBL" id="JAHBFX010000005">
    <property type="protein sequence ID" value="MBZ5999823.1"/>
    <property type="molecule type" value="Genomic_DNA"/>
</dbReference>
<evidence type="ECO:0000313" key="7">
    <source>
        <dbReference type="Proteomes" id="UP000705994"/>
    </source>
</evidence>
<dbReference type="EMBL" id="JAHBFV010000006">
    <property type="protein sequence ID" value="MBZ6015307.1"/>
    <property type="molecule type" value="Genomic_DNA"/>
</dbReference>
<feature type="domain" description="DnaB/C C-terminal" evidence="3">
    <location>
        <begin position="316"/>
        <end position="379"/>
    </location>
</feature>
<comment type="similarity">
    <text evidence="1">Belongs to the DnaB/DnaD family.</text>
</comment>
<evidence type="ECO:0000313" key="8">
    <source>
        <dbReference type="Proteomes" id="UP000727071"/>
    </source>
</evidence>